<dbReference type="Proteomes" id="UP000308133">
    <property type="component" value="Unassembled WGS sequence"/>
</dbReference>
<dbReference type="EMBL" id="PTQR01000074">
    <property type="protein sequence ID" value="TKX22049.1"/>
    <property type="molecule type" value="Genomic_DNA"/>
</dbReference>
<accession>A0A4U7AV87</accession>
<evidence type="ECO:0000313" key="2">
    <source>
        <dbReference type="Proteomes" id="UP000308133"/>
    </source>
</evidence>
<proteinExistence type="predicted"/>
<dbReference type="AlphaFoldDB" id="A0A4U7AV87"/>
<reference evidence="1 2" key="1">
    <citation type="submission" date="2018-02" db="EMBL/GenBank/DDBJ databases">
        <title>Draft genome sequences of Elsinoe sp., causing black scab on jojoba.</title>
        <authorList>
            <person name="Stodart B."/>
            <person name="Jeffress S."/>
            <person name="Ash G."/>
            <person name="Arun Chinnappa K."/>
        </authorList>
    </citation>
    <scope>NUCLEOTIDE SEQUENCE [LARGE SCALE GENOMIC DNA]</scope>
    <source>
        <strain evidence="1 2">Hillstone_2</strain>
    </source>
</reference>
<evidence type="ECO:0000313" key="1">
    <source>
        <dbReference type="EMBL" id="TKX22049.1"/>
    </source>
</evidence>
<name>A0A4U7AV87_9PEZI</name>
<sequence>MSKPKSSPIDKGPNHVSTASQILLASKLLANPYFTPASPATAKICPCKFYQDYHREGHKIGLIPGGHIKCSDLHGRLQRKKKFCPPANNCANCKFRGPIKPKL</sequence>
<comment type="caution">
    <text evidence="1">The sequence shown here is derived from an EMBL/GenBank/DDBJ whole genome shotgun (WGS) entry which is preliminary data.</text>
</comment>
<gene>
    <name evidence="1" type="ORF">C1H76_5682</name>
</gene>
<protein>
    <submittedName>
        <fullName evidence="1">Uncharacterized protein</fullName>
    </submittedName>
</protein>
<organism evidence="1 2">
    <name type="scientific">Elsinoe australis</name>
    <dbReference type="NCBI Taxonomy" id="40998"/>
    <lineage>
        <taxon>Eukaryota</taxon>
        <taxon>Fungi</taxon>
        <taxon>Dikarya</taxon>
        <taxon>Ascomycota</taxon>
        <taxon>Pezizomycotina</taxon>
        <taxon>Dothideomycetes</taxon>
        <taxon>Dothideomycetidae</taxon>
        <taxon>Myriangiales</taxon>
        <taxon>Elsinoaceae</taxon>
        <taxon>Elsinoe</taxon>
    </lineage>
</organism>